<dbReference type="Pfam" id="PF05987">
    <property type="entry name" value="DUF898"/>
    <property type="match status" value="1"/>
</dbReference>
<comment type="caution">
    <text evidence="2">The sequence shown here is derived from an EMBL/GenBank/DDBJ whole genome shotgun (WGS) entry which is preliminary data.</text>
</comment>
<evidence type="ECO:0000313" key="2">
    <source>
        <dbReference type="EMBL" id="NBE09338.1"/>
    </source>
</evidence>
<reference evidence="3" key="1">
    <citation type="submission" date="2020-01" db="EMBL/GenBank/DDBJ databases">
        <title>Sphingomonas sp. strain CSW-10.</title>
        <authorList>
            <person name="Chen W.-M."/>
        </authorList>
    </citation>
    <scope>NUCLEOTIDE SEQUENCE [LARGE SCALE GENOMIC DNA]</scope>
    <source>
        <strain evidence="3">CCP-1</strain>
    </source>
</reference>
<dbReference type="EMBL" id="JAAATW010000004">
    <property type="protein sequence ID" value="NBE09338.1"/>
    <property type="molecule type" value="Genomic_DNA"/>
</dbReference>
<feature type="transmembrane region" description="Helical" evidence="1">
    <location>
        <begin position="20"/>
        <end position="41"/>
    </location>
</feature>
<protein>
    <submittedName>
        <fullName evidence="2">DUF898 family protein</fullName>
    </submittedName>
</protein>
<keyword evidence="1" id="KW-0472">Membrane</keyword>
<proteinExistence type="predicted"/>
<accession>A0ABW9Y9X6</accession>
<keyword evidence="1" id="KW-0812">Transmembrane</keyword>
<organism evidence="2 3">
    <name type="scientific">Paragemmobacter ruber</name>
    <dbReference type="NCBI Taxonomy" id="1985673"/>
    <lineage>
        <taxon>Bacteria</taxon>
        <taxon>Pseudomonadati</taxon>
        <taxon>Pseudomonadota</taxon>
        <taxon>Alphaproteobacteria</taxon>
        <taxon>Rhodobacterales</taxon>
        <taxon>Paracoccaceae</taxon>
        <taxon>Paragemmobacter</taxon>
    </lineage>
</organism>
<evidence type="ECO:0000313" key="3">
    <source>
        <dbReference type="Proteomes" id="UP001517376"/>
    </source>
</evidence>
<evidence type="ECO:0000256" key="1">
    <source>
        <dbReference type="SAM" id="Phobius"/>
    </source>
</evidence>
<sequence>MQPPARSDLWAEYRGDAAKLFPLALGVGVLGLITLGIYRFWGKARIRRHVWGKLRVGDDALEFTGTGLEMFLGFLMAVVMLAVYLAVVQLILFSVGIRFVFDPQNEMEELAQAVSILLSFVAVLPLMIFAAYRSRRYKLARTRFRGIRFGMEKAASGYVVRALGYLVLTVLTLGLLWPLMTFRLEAYMTGRTWYGGARFRQGGSWTGLYPAYLHVIWGMVLIGLAVLVGIGGSPGVATFLVVAGTIWGLIGLVVYRVRAFAYLMSHKEMEGGLGFWATPRVGAVIWTYVKGALIVALLGGIASGVIFAPVASLAVGIEEASELVQLEFAVLGVVAYLLLLTVFGALSLVFISQPILAHFVNSVMVTGAEALDSVRQRVADGGADAEGLADALDMGGAF</sequence>
<feature type="transmembrane region" description="Helical" evidence="1">
    <location>
        <begin position="328"/>
        <end position="351"/>
    </location>
</feature>
<feature type="transmembrane region" description="Helical" evidence="1">
    <location>
        <begin position="113"/>
        <end position="132"/>
    </location>
</feature>
<feature type="transmembrane region" description="Helical" evidence="1">
    <location>
        <begin position="158"/>
        <end position="180"/>
    </location>
</feature>
<keyword evidence="3" id="KW-1185">Reference proteome</keyword>
<feature type="transmembrane region" description="Helical" evidence="1">
    <location>
        <begin position="211"/>
        <end position="230"/>
    </location>
</feature>
<dbReference type="InterPro" id="IPR010295">
    <property type="entry name" value="DUF898"/>
</dbReference>
<gene>
    <name evidence="2" type="ORF">GU920_17465</name>
</gene>
<feature type="transmembrane region" description="Helical" evidence="1">
    <location>
        <begin position="292"/>
        <end position="316"/>
    </location>
</feature>
<dbReference type="RefSeq" id="WP_161768391.1">
    <property type="nucleotide sequence ID" value="NZ_JAAATW010000004.1"/>
</dbReference>
<feature type="transmembrane region" description="Helical" evidence="1">
    <location>
        <begin position="237"/>
        <end position="257"/>
    </location>
</feature>
<name>A0ABW9Y9X6_9RHOB</name>
<feature type="transmembrane region" description="Helical" evidence="1">
    <location>
        <begin position="71"/>
        <end position="101"/>
    </location>
</feature>
<dbReference type="Proteomes" id="UP001517376">
    <property type="component" value="Unassembled WGS sequence"/>
</dbReference>
<keyword evidence="1" id="KW-1133">Transmembrane helix</keyword>